<evidence type="ECO:0000259" key="6">
    <source>
        <dbReference type="Pfam" id="PF13193"/>
    </source>
</evidence>
<accession>A0ABS1DCS0</accession>
<evidence type="ECO:0000259" key="5">
    <source>
        <dbReference type="Pfam" id="PF00501"/>
    </source>
</evidence>
<dbReference type="Pfam" id="PF00501">
    <property type="entry name" value="AMP-binding"/>
    <property type="match status" value="1"/>
</dbReference>
<dbReference type="InterPro" id="IPR025110">
    <property type="entry name" value="AMP-bd_C"/>
</dbReference>
<dbReference type="InterPro" id="IPR042099">
    <property type="entry name" value="ANL_N_sf"/>
</dbReference>
<evidence type="ECO:0000313" key="8">
    <source>
        <dbReference type="Proteomes" id="UP001296873"/>
    </source>
</evidence>
<reference evidence="7 8" key="1">
    <citation type="journal article" date="2020" name="Microorganisms">
        <title>Osmotic Adaptation and Compatible Solute Biosynthesis of Phototrophic Bacteria as Revealed from Genome Analyses.</title>
        <authorList>
            <person name="Imhoff J.F."/>
            <person name="Rahn T."/>
            <person name="Kunzel S."/>
            <person name="Keller A."/>
            <person name="Neulinger S.C."/>
        </authorList>
    </citation>
    <scope>NUCLEOTIDE SEQUENCE [LARGE SCALE GENOMIC DNA]</scope>
    <source>
        <strain evidence="7 8">DSM 9895</strain>
    </source>
</reference>
<keyword evidence="8" id="KW-1185">Reference proteome</keyword>
<keyword evidence="4" id="KW-0067">ATP-binding</keyword>
<evidence type="ECO:0000256" key="1">
    <source>
        <dbReference type="ARBA" id="ARBA00006432"/>
    </source>
</evidence>
<dbReference type="PANTHER" id="PTHR43201:SF5">
    <property type="entry name" value="MEDIUM-CHAIN ACYL-COA LIGASE ACSF2, MITOCHONDRIAL"/>
    <property type="match status" value="1"/>
</dbReference>
<feature type="domain" description="AMP-dependent synthetase/ligase" evidence="5">
    <location>
        <begin position="24"/>
        <end position="376"/>
    </location>
</feature>
<dbReference type="Pfam" id="PF13193">
    <property type="entry name" value="AMP-binding_C"/>
    <property type="match status" value="1"/>
</dbReference>
<dbReference type="InterPro" id="IPR045851">
    <property type="entry name" value="AMP-bd_C_sf"/>
</dbReference>
<dbReference type="PROSITE" id="PS00455">
    <property type="entry name" value="AMP_BINDING"/>
    <property type="match status" value="1"/>
</dbReference>
<gene>
    <name evidence="7" type="ORF">CKO28_06505</name>
</gene>
<evidence type="ECO:0000313" key="7">
    <source>
        <dbReference type="EMBL" id="MBK1667684.1"/>
    </source>
</evidence>
<dbReference type="RefSeq" id="WP_200339843.1">
    <property type="nucleotide sequence ID" value="NZ_NRRL01000010.1"/>
</dbReference>
<dbReference type="Gene3D" id="3.40.50.12780">
    <property type="entry name" value="N-terminal domain of ligase-like"/>
    <property type="match status" value="1"/>
</dbReference>
<feature type="domain" description="AMP-binding enzyme C-terminal" evidence="6">
    <location>
        <begin position="427"/>
        <end position="502"/>
    </location>
</feature>
<dbReference type="CDD" id="cd05926">
    <property type="entry name" value="FACL_fum10p_like"/>
    <property type="match status" value="1"/>
</dbReference>
<dbReference type="InterPro" id="IPR020845">
    <property type="entry name" value="AMP-binding_CS"/>
</dbReference>
<comment type="similarity">
    <text evidence="1">Belongs to the ATP-dependent AMP-binding enzyme family.</text>
</comment>
<dbReference type="Proteomes" id="UP001296873">
    <property type="component" value="Unassembled WGS sequence"/>
</dbReference>
<evidence type="ECO:0000256" key="3">
    <source>
        <dbReference type="ARBA" id="ARBA00022741"/>
    </source>
</evidence>
<sequence length="522" mass="54226">MAEGQTTGAARSLSGILNAGAGAATAIAAPERAPMSHAKLRELAGHTVSALNALGIGRGDRVALVLPNSPETLAAFLAIGAGAATAPLNPAYRHDEYAYYLADLNAKALVVRQDGGEEAALARAAAEGHGIPVLELAPDYDGPAGSFCLTGGSEAEAAHPGFAEADDEALVLHTSGTTSKPKIVPLLHRNVAASAANIRNVLQLGAGDICLSIMPLFHIHGLIAASLAPLAAGGQVYVPGPFNALAMLRWLQESGATWYTGVPTMHQALLDRALKRPEAAQGLGLRFIRSSSASLPTQTMRQLEDTFGCPVIESYGMTEAAHQMTSNPLPPAPRKPGSVGVAAGPDVAIADDAGNFLPQGAAGEVCIKGDNVTPGYENNPDANAKAFFQGWFRTGDQGILDDEGYLTITGRLKELINRGGEKVSPVEVDEALMDHPEVAQAVAFALPHRKLGETVAAAVRLAEGAALDEKTLKGFVAERLADFKVPQKIVFLDEIPKGPTGKMQRIGMAEKLGLVEPEGGKP</sequence>
<dbReference type="EMBL" id="NRRL01000010">
    <property type="protein sequence ID" value="MBK1667684.1"/>
    <property type="molecule type" value="Genomic_DNA"/>
</dbReference>
<dbReference type="Gene3D" id="3.30.300.30">
    <property type="match status" value="1"/>
</dbReference>
<evidence type="ECO:0000256" key="4">
    <source>
        <dbReference type="ARBA" id="ARBA00022840"/>
    </source>
</evidence>
<dbReference type="SUPFAM" id="SSF56801">
    <property type="entry name" value="Acetyl-CoA synthetase-like"/>
    <property type="match status" value="1"/>
</dbReference>
<dbReference type="InterPro" id="IPR045310">
    <property type="entry name" value="Pcs60-like"/>
</dbReference>
<comment type="caution">
    <text evidence="7">The sequence shown here is derived from an EMBL/GenBank/DDBJ whole genome shotgun (WGS) entry which is preliminary data.</text>
</comment>
<dbReference type="PANTHER" id="PTHR43201">
    <property type="entry name" value="ACYL-COA SYNTHETASE"/>
    <property type="match status" value="1"/>
</dbReference>
<dbReference type="InterPro" id="IPR000873">
    <property type="entry name" value="AMP-dep_synth/lig_dom"/>
</dbReference>
<keyword evidence="3" id="KW-0547">Nucleotide-binding</keyword>
<keyword evidence="2" id="KW-0436">Ligase</keyword>
<organism evidence="7 8">
    <name type="scientific">Rhodovibrio sodomensis</name>
    <dbReference type="NCBI Taxonomy" id="1088"/>
    <lineage>
        <taxon>Bacteria</taxon>
        <taxon>Pseudomonadati</taxon>
        <taxon>Pseudomonadota</taxon>
        <taxon>Alphaproteobacteria</taxon>
        <taxon>Rhodospirillales</taxon>
        <taxon>Rhodovibrionaceae</taxon>
        <taxon>Rhodovibrio</taxon>
    </lineage>
</organism>
<proteinExistence type="inferred from homology"/>
<name>A0ABS1DCS0_9PROT</name>
<evidence type="ECO:0000256" key="2">
    <source>
        <dbReference type="ARBA" id="ARBA00022598"/>
    </source>
</evidence>
<protein>
    <submittedName>
        <fullName evidence="7">AMP-dependent synthetase</fullName>
    </submittedName>
</protein>